<accession>A0ABY4E8S1</accession>
<feature type="region of interest" description="Disordered" evidence="1">
    <location>
        <begin position="113"/>
        <end position="137"/>
    </location>
</feature>
<dbReference type="Proteomes" id="UP000832034">
    <property type="component" value="Chromosome"/>
</dbReference>
<gene>
    <name evidence="3" type="ORF">LVJ81_09320</name>
</gene>
<evidence type="ECO:0000256" key="2">
    <source>
        <dbReference type="SAM" id="Phobius"/>
    </source>
</evidence>
<dbReference type="RefSeq" id="WP_019957432.1">
    <property type="nucleotide sequence ID" value="NZ_CP091512.1"/>
</dbReference>
<evidence type="ECO:0008006" key="5">
    <source>
        <dbReference type="Google" id="ProtNLM"/>
    </source>
</evidence>
<reference evidence="3" key="2">
    <citation type="journal article" date="2022" name="Res Sq">
        <title>Evolution of multicellular longitudinally dividing oral cavity symbionts (Neisseriaceae).</title>
        <authorList>
            <person name="Nyongesa S."/>
            <person name="Weber P."/>
            <person name="Bernet E."/>
            <person name="Pullido F."/>
            <person name="Nieckarz M."/>
            <person name="Delaby M."/>
            <person name="Nieves C."/>
            <person name="Viehboeck T."/>
            <person name="Krause N."/>
            <person name="Rivera-Millot A."/>
            <person name="Nakamura A."/>
            <person name="Vischer N."/>
            <person name="VanNieuwenhze M."/>
            <person name="Brun Y."/>
            <person name="Cava F."/>
            <person name="Bulgheresi S."/>
            <person name="Veyrier F."/>
        </authorList>
    </citation>
    <scope>NUCLEOTIDE SEQUENCE</scope>
    <source>
        <strain evidence="3">SAG 1488-6</strain>
    </source>
</reference>
<evidence type="ECO:0000256" key="1">
    <source>
        <dbReference type="SAM" id="MobiDB-lite"/>
    </source>
</evidence>
<reference evidence="3" key="1">
    <citation type="submission" date="2021-12" db="EMBL/GenBank/DDBJ databases">
        <authorList>
            <person name="Veyrier F.J."/>
        </authorList>
    </citation>
    <scope>NUCLEOTIDE SEQUENCE</scope>
    <source>
        <strain evidence="3">SAG 1488-6</strain>
    </source>
</reference>
<protein>
    <recommendedName>
        <fullName evidence="5">J domain-containing protein</fullName>
    </recommendedName>
</protein>
<feature type="compositionally biased region" description="Polar residues" evidence="1">
    <location>
        <begin position="113"/>
        <end position="129"/>
    </location>
</feature>
<dbReference type="EMBL" id="CP091512">
    <property type="protein sequence ID" value="UOO91829.1"/>
    <property type="molecule type" value="Genomic_DNA"/>
</dbReference>
<keyword evidence="4" id="KW-1185">Reference proteome</keyword>
<organism evidence="3 4">
    <name type="scientific">Vitreoscilla stercoraria</name>
    <dbReference type="NCBI Taxonomy" id="61"/>
    <lineage>
        <taxon>Bacteria</taxon>
        <taxon>Pseudomonadati</taxon>
        <taxon>Pseudomonadota</taxon>
        <taxon>Betaproteobacteria</taxon>
        <taxon>Neisseriales</taxon>
        <taxon>Neisseriaceae</taxon>
        <taxon>Vitreoscilla</taxon>
    </lineage>
</organism>
<name>A0ABY4E8S1_VITST</name>
<keyword evidence="2" id="KW-0812">Transmembrane</keyword>
<proteinExistence type="predicted"/>
<evidence type="ECO:0000313" key="3">
    <source>
        <dbReference type="EMBL" id="UOO91829.1"/>
    </source>
</evidence>
<feature type="transmembrane region" description="Helical" evidence="2">
    <location>
        <begin position="77"/>
        <end position="97"/>
    </location>
</feature>
<sequence length="159" mass="18421">MVNLYELLDIPENADRLTIERAIRLARSQGNVEERYLQLASNYLLHDKRRAQYNQKMGIKARTREKNRLSVGTDWRYVGGGVALVLSLFIPLGYVMLGQQKAAEQLYQNPNSEYQKAQESMQKAWSNHPAQPDELQHKAIERQLNEAAEAHQKKLEQMQ</sequence>
<keyword evidence="2" id="KW-0472">Membrane</keyword>
<evidence type="ECO:0000313" key="4">
    <source>
        <dbReference type="Proteomes" id="UP000832034"/>
    </source>
</evidence>
<keyword evidence="2" id="KW-1133">Transmembrane helix</keyword>